<evidence type="ECO:0000313" key="4">
    <source>
        <dbReference type="EMBL" id="CCO45799.1"/>
    </source>
</evidence>
<dbReference type="SUPFAM" id="SSF55781">
    <property type="entry name" value="GAF domain-like"/>
    <property type="match status" value="1"/>
</dbReference>
<dbReference type="InterPro" id="IPR036388">
    <property type="entry name" value="WH-like_DNA-bd_sf"/>
</dbReference>
<feature type="domain" description="HTH iclR-type" evidence="3">
    <location>
        <begin position="6"/>
        <end position="67"/>
    </location>
</feature>
<dbReference type="EMBL" id="CAOF01000065">
    <property type="protein sequence ID" value="CCO45799.1"/>
    <property type="molecule type" value="Genomic_DNA"/>
</dbReference>
<keyword evidence="1" id="KW-0805">Transcription regulation</keyword>
<dbReference type="GO" id="GO:0045892">
    <property type="term" value="P:negative regulation of DNA-templated transcription"/>
    <property type="evidence" value="ECO:0007669"/>
    <property type="project" value="TreeGrafter"/>
</dbReference>
<comment type="caution">
    <text evidence="4">The sequence shown here is derived from an EMBL/GenBank/DDBJ whole genome shotgun (WGS) entry which is preliminary data.</text>
</comment>
<dbReference type="InterPro" id="IPR005471">
    <property type="entry name" value="Tscrpt_reg_IclR_N"/>
</dbReference>
<dbReference type="PANTHER" id="PTHR30136">
    <property type="entry name" value="HELIX-TURN-HELIX TRANSCRIPTIONAL REGULATOR, ICLR FAMILY"/>
    <property type="match status" value="1"/>
</dbReference>
<dbReference type="Gene3D" id="3.30.450.40">
    <property type="match status" value="1"/>
</dbReference>
<dbReference type="Proteomes" id="UP000018211">
    <property type="component" value="Unassembled WGS sequence"/>
</dbReference>
<dbReference type="RefSeq" id="WP_022611148.1">
    <property type="nucleotide sequence ID" value="NZ_LK391965.1"/>
</dbReference>
<dbReference type="GO" id="GO:0003700">
    <property type="term" value="F:DNA-binding transcription factor activity"/>
    <property type="evidence" value="ECO:0007669"/>
    <property type="project" value="TreeGrafter"/>
</dbReference>
<accession>A0AAV2VMW6</accession>
<dbReference type="Gene3D" id="1.10.10.10">
    <property type="entry name" value="Winged helix-like DNA-binding domain superfamily/Winged helix DNA-binding domain"/>
    <property type="match status" value="1"/>
</dbReference>
<reference evidence="4 5" key="1">
    <citation type="journal article" date="2013" name="ISME J.">
        <title>Comparative genomics of pathogenic lineages of Vibrio nigripulchritudo identifies virulence-associated traits.</title>
        <authorList>
            <person name="Goudenege D."/>
            <person name="Labreuche Y."/>
            <person name="Krin E."/>
            <person name="Ansquer D."/>
            <person name="Mangenot S."/>
            <person name="Calteau A."/>
            <person name="Medigue C."/>
            <person name="Mazel D."/>
            <person name="Polz M.F."/>
            <person name="Le Roux F."/>
        </authorList>
    </citation>
    <scope>NUCLEOTIDE SEQUENCE [LARGE SCALE GENOMIC DNA]</scope>
    <source>
        <strain evidence="4 5">SOn1</strain>
    </source>
</reference>
<evidence type="ECO:0000256" key="2">
    <source>
        <dbReference type="ARBA" id="ARBA00023163"/>
    </source>
</evidence>
<sequence>MSSQPNQSLIDGIRCFQELTTSDTPLGNKELAERLDINVVRVNRLLRTLKSIGMAEQNAQKKYMPGPAVHLLAAQSFHSSVLFRSATSVAIRTNYTDRTLAIGVLWKDMVVYMYHAKADQSSAEGLGGYHIYHVSQSSIGQVLLADLDDEEIESRIAHWTEPQKAQIQSQIKQIRADGYILHQDDQQAVVNIASSFSIEGATAGVAFTDFEVPFANPQEYVVQLNALIEEIKTNANC</sequence>
<organism evidence="4 5">
    <name type="scientific">Vibrio nigripulchritudo SOn1</name>
    <dbReference type="NCBI Taxonomy" id="1238450"/>
    <lineage>
        <taxon>Bacteria</taxon>
        <taxon>Pseudomonadati</taxon>
        <taxon>Pseudomonadota</taxon>
        <taxon>Gammaproteobacteria</taxon>
        <taxon>Vibrionales</taxon>
        <taxon>Vibrionaceae</taxon>
        <taxon>Vibrio</taxon>
    </lineage>
</organism>
<evidence type="ECO:0000259" key="3">
    <source>
        <dbReference type="PROSITE" id="PS51077"/>
    </source>
</evidence>
<dbReference type="PROSITE" id="PS51077">
    <property type="entry name" value="HTH_ICLR"/>
    <property type="match status" value="1"/>
</dbReference>
<keyword evidence="2" id="KW-0804">Transcription</keyword>
<dbReference type="InterPro" id="IPR029016">
    <property type="entry name" value="GAF-like_dom_sf"/>
</dbReference>
<evidence type="ECO:0000256" key="1">
    <source>
        <dbReference type="ARBA" id="ARBA00023015"/>
    </source>
</evidence>
<dbReference type="AlphaFoldDB" id="A0AAV2VMW6"/>
<dbReference type="PANTHER" id="PTHR30136:SF34">
    <property type="entry name" value="TRANSCRIPTIONAL REGULATOR"/>
    <property type="match status" value="1"/>
</dbReference>
<dbReference type="InterPro" id="IPR036390">
    <property type="entry name" value="WH_DNA-bd_sf"/>
</dbReference>
<protein>
    <submittedName>
        <fullName evidence="4">Regulatory protein, IclR</fullName>
    </submittedName>
</protein>
<evidence type="ECO:0000313" key="5">
    <source>
        <dbReference type="Proteomes" id="UP000018211"/>
    </source>
</evidence>
<dbReference type="InterPro" id="IPR050707">
    <property type="entry name" value="HTH_MetabolicPath_Reg"/>
</dbReference>
<proteinExistence type="predicted"/>
<dbReference type="SUPFAM" id="SSF46785">
    <property type="entry name" value="Winged helix' DNA-binding domain"/>
    <property type="match status" value="1"/>
</dbReference>
<dbReference type="GO" id="GO:0003677">
    <property type="term" value="F:DNA binding"/>
    <property type="evidence" value="ECO:0007669"/>
    <property type="project" value="InterPro"/>
</dbReference>
<name>A0AAV2VMW6_9VIBR</name>
<gene>
    <name evidence="4" type="ORF">VIBNISOn1_1570007</name>
</gene>